<accession>A0A9D1VSY3</accession>
<sequence length="351" mass="39111">MKKLSQYRIATRLKVFFRRIINTCRSPRGKEIFTYLCFVALAFCFWFILSISENRERTIKIPLEITNVPDEAVLLNDVPPYIEARINDRGATILGYNLNSVPPVKINFSQHDNKKDAVIISSNSVIDYLRGQLRPTTTILSYTPDSIRIDYTLDAGKRCPVELNGTFTPSPHHAIGTNIIVSPDSVTIYGKEGILSKINKIATEPFSAENLDENTLLTVKLQHIAGTRIIPDSVTITIPVEEYTSKTFSVPIVVTNLPHGYSAMTFPSHISLSCIIPTSQYAATTATDFLVVTDYRELVQRSGSQAPIEVINAPDYARSITLAQDSVEYIINETASPTQAYRQNVTTTDSL</sequence>
<dbReference type="InterPro" id="IPR012505">
    <property type="entry name" value="YbbR"/>
</dbReference>
<dbReference type="Gene3D" id="2.170.120.30">
    <property type="match status" value="1"/>
</dbReference>
<dbReference type="PANTHER" id="PTHR37804:SF1">
    <property type="entry name" value="CDAA REGULATORY PROTEIN CDAR"/>
    <property type="match status" value="1"/>
</dbReference>
<organism evidence="2 3">
    <name type="scientific">Candidatus Barnesiella excrementipullorum</name>
    <dbReference type="NCBI Taxonomy" id="2838479"/>
    <lineage>
        <taxon>Bacteria</taxon>
        <taxon>Pseudomonadati</taxon>
        <taxon>Bacteroidota</taxon>
        <taxon>Bacteroidia</taxon>
        <taxon>Bacteroidales</taxon>
        <taxon>Barnesiellaceae</taxon>
        <taxon>Barnesiella</taxon>
    </lineage>
</organism>
<dbReference type="Gene3D" id="2.170.120.40">
    <property type="entry name" value="YbbR-like domain"/>
    <property type="match status" value="1"/>
</dbReference>
<gene>
    <name evidence="2" type="ORF">H9982_07405</name>
</gene>
<evidence type="ECO:0000313" key="3">
    <source>
        <dbReference type="Proteomes" id="UP000824246"/>
    </source>
</evidence>
<name>A0A9D1VSY3_9BACT</name>
<reference evidence="2" key="2">
    <citation type="submission" date="2021-04" db="EMBL/GenBank/DDBJ databases">
        <authorList>
            <person name="Gilroy R."/>
        </authorList>
    </citation>
    <scope>NUCLEOTIDE SEQUENCE</scope>
    <source>
        <strain evidence="2">ChiHjej12B11-16260</strain>
    </source>
</reference>
<evidence type="ECO:0000256" key="1">
    <source>
        <dbReference type="SAM" id="Phobius"/>
    </source>
</evidence>
<reference evidence="2" key="1">
    <citation type="journal article" date="2021" name="PeerJ">
        <title>Extensive microbial diversity within the chicken gut microbiome revealed by metagenomics and culture.</title>
        <authorList>
            <person name="Gilroy R."/>
            <person name="Ravi A."/>
            <person name="Getino M."/>
            <person name="Pursley I."/>
            <person name="Horton D.L."/>
            <person name="Alikhan N.F."/>
            <person name="Baker D."/>
            <person name="Gharbi K."/>
            <person name="Hall N."/>
            <person name="Watson M."/>
            <person name="Adriaenssens E.M."/>
            <person name="Foster-Nyarko E."/>
            <person name="Jarju S."/>
            <person name="Secka A."/>
            <person name="Antonio M."/>
            <person name="Oren A."/>
            <person name="Chaudhuri R.R."/>
            <person name="La Ragione R."/>
            <person name="Hildebrand F."/>
            <person name="Pallen M.J."/>
        </authorList>
    </citation>
    <scope>NUCLEOTIDE SEQUENCE</scope>
    <source>
        <strain evidence="2">ChiHjej12B11-16260</strain>
    </source>
</reference>
<feature type="transmembrane region" description="Helical" evidence="1">
    <location>
        <begin position="32"/>
        <end position="49"/>
    </location>
</feature>
<protein>
    <submittedName>
        <fullName evidence="2">YbbR-like domain-containing protein</fullName>
    </submittedName>
</protein>
<comment type="caution">
    <text evidence="2">The sequence shown here is derived from an EMBL/GenBank/DDBJ whole genome shotgun (WGS) entry which is preliminary data.</text>
</comment>
<evidence type="ECO:0000313" key="2">
    <source>
        <dbReference type="EMBL" id="HIX46033.1"/>
    </source>
</evidence>
<dbReference type="PANTHER" id="PTHR37804">
    <property type="entry name" value="CDAA REGULATORY PROTEIN CDAR"/>
    <property type="match status" value="1"/>
</dbReference>
<proteinExistence type="predicted"/>
<dbReference type="InterPro" id="IPR053154">
    <property type="entry name" value="c-di-AMP_regulator"/>
</dbReference>
<dbReference type="AlphaFoldDB" id="A0A9D1VSY3"/>
<keyword evidence="1" id="KW-1133">Transmembrane helix</keyword>
<dbReference type="Proteomes" id="UP000824246">
    <property type="component" value="Unassembled WGS sequence"/>
</dbReference>
<dbReference type="Pfam" id="PF07949">
    <property type="entry name" value="YbbR"/>
    <property type="match status" value="1"/>
</dbReference>
<keyword evidence="1" id="KW-0812">Transmembrane</keyword>
<keyword evidence="1" id="KW-0472">Membrane</keyword>
<dbReference type="EMBL" id="DXFB01000193">
    <property type="protein sequence ID" value="HIX46033.1"/>
    <property type="molecule type" value="Genomic_DNA"/>
</dbReference>